<accession>A0ABW3JMI0</accession>
<dbReference type="EMBL" id="JBHTJI010000022">
    <property type="protein sequence ID" value="MFD0990768.1"/>
    <property type="molecule type" value="Genomic_DNA"/>
</dbReference>
<dbReference type="PROSITE" id="PS50005">
    <property type="entry name" value="TPR"/>
    <property type="match status" value="3"/>
</dbReference>
<comment type="caution">
    <text evidence="4">The sequence shown here is derived from an EMBL/GenBank/DDBJ whole genome shotgun (WGS) entry which is preliminary data.</text>
</comment>
<evidence type="ECO:0000313" key="4">
    <source>
        <dbReference type="EMBL" id="MFD0990768.1"/>
    </source>
</evidence>
<sequence>MLKNLIYISIISIFIISCDLKTADDYYNIAFDLEEKGEYEKAIPFLDKAIEKRPNFRPALINRGADKSVIGDYIGAIEDYQKIIEFDPKNTMVLMNIGNNYKRLKQYEKSIKFYTKALETKGAIKSDSIYLEINFLNEWDKDSDYYVRKHEIEYERGISYVYAKKYESGIQDLEKAIKYNYELPDALSWTGQAYYEMKDTLNAKKFLTQAAKYGLIDAKELLEKMESEK</sequence>
<dbReference type="SUPFAM" id="SSF48452">
    <property type="entry name" value="TPR-like"/>
    <property type="match status" value="1"/>
</dbReference>
<feature type="repeat" description="TPR" evidence="3">
    <location>
        <begin position="57"/>
        <end position="90"/>
    </location>
</feature>
<name>A0ABW3JMI0_9FLAO</name>
<protein>
    <submittedName>
        <fullName evidence="4">Tetratricopeptide repeat protein</fullName>
    </submittedName>
</protein>
<reference evidence="5" key="1">
    <citation type="journal article" date="2019" name="Int. J. Syst. Evol. Microbiol.">
        <title>The Global Catalogue of Microorganisms (GCM) 10K type strain sequencing project: providing services to taxonomists for standard genome sequencing and annotation.</title>
        <authorList>
            <consortium name="The Broad Institute Genomics Platform"/>
            <consortium name="The Broad Institute Genome Sequencing Center for Infectious Disease"/>
            <person name="Wu L."/>
            <person name="Ma J."/>
        </authorList>
    </citation>
    <scope>NUCLEOTIDE SEQUENCE [LARGE SCALE GENOMIC DNA]</scope>
    <source>
        <strain evidence="5">CCUG 62414</strain>
    </source>
</reference>
<dbReference type="Pfam" id="PF13181">
    <property type="entry name" value="TPR_8"/>
    <property type="match status" value="1"/>
</dbReference>
<keyword evidence="2 3" id="KW-0802">TPR repeat</keyword>
<gene>
    <name evidence="4" type="ORF">ACFQ1R_11720</name>
</gene>
<dbReference type="Proteomes" id="UP001597061">
    <property type="component" value="Unassembled WGS sequence"/>
</dbReference>
<feature type="repeat" description="TPR" evidence="3">
    <location>
        <begin position="23"/>
        <end position="56"/>
    </location>
</feature>
<evidence type="ECO:0000313" key="5">
    <source>
        <dbReference type="Proteomes" id="UP001597061"/>
    </source>
</evidence>
<evidence type="ECO:0000256" key="1">
    <source>
        <dbReference type="ARBA" id="ARBA00022737"/>
    </source>
</evidence>
<dbReference type="PROSITE" id="PS51257">
    <property type="entry name" value="PROKAR_LIPOPROTEIN"/>
    <property type="match status" value="1"/>
</dbReference>
<dbReference type="Pfam" id="PF07719">
    <property type="entry name" value="TPR_2"/>
    <property type="match status" value="1"/>
</dbReference>
<dbReference type="PANTHER" id="PTHR44858">
    <property type="entry name" value="TETRATRICOPEPTIDE REPEAT PROTEIN 6"/>
    <property type="match status" value="1"/>
</dbReference>
<dbReference type="InterPro" id="IPR050498">
    <property type="entry name" value="Ycf3"/>
</dbReference>
<dbReference type="Pfam" id="PF13432">
    <property type="entry name" value="TPR_16"/>
    <property type="match status" value="1"/>
</dbReference>
<evidence type="ECO:0000256" key="2">
    <source>
        <dbReference type="ARBA" id="ARBA00022803"/>
    </source>
</evidence>
<evidence type="ECO:0000256" key="3">
    <source>
        <dbReference type="PROSITE-ProRule" id="PRU00339"/>
    </source>
</evidence>
<keyword evidence="5" id="KW-1185">Reference proteome</keyword>
<keyword evidence="1" id="KW-0677">Repeat</keyword>
<organism evidence="4 5">
    <name type="scientific">Mariniflexile jejuense</name>
    <dbReference type="NCBI Taxonomy" id="1173582"/>
    <lineage>
        <taxon>Bacteria</taxon>
        <taxon>Pseudomonadati</taxon>
        <taxon>Bacteroidota</taxon>
        <taxon>Flavobacteriia</taxon>
        <taxon>Flavobacteriales</taxon>
        <taxon>Flavobacteriaceae</taxon>
        <taxon>Mariniflexile</taxon>
    </lineage>
</organism>
<dbReference type="InterPro" id="IPR013105">
    <property type="entry name" value="TPR_2"/>
</dbReference>
<dbReference type="RefSeq" id="WP_379926413.1">
    <property type="nucleotide sequence ID" value="NZ_JBHTJI010000022.1"/>
</dbReference>
<dbReference type="PANTHER" id="PTHR44858:SF1">
    <property type="entry name" value="UDP-N-ACETYLGLUCOSAMINE--PEPTIDE N-ACETYLGLUCOSAMINYLTRANSFERASE SPINDLY-RELATED"/>
    <property type="match status" value="1"/>
</dbReference>
<dbReference type="SMART" id="SM00028">
    <property type="entry name" value="TPR"/>
    <property type="match status" value="4"/>
</dbReference>
<dbReference type="InterPro" id="IPR019734">
    <property type="entry name" value="TPR_rpt"/>
</dbReference>
<dbReference type="Gene3D" id="1.25.40.10">
    <property type="entry name" value="Tetratricopeptide repeat domain"/>
    <property type="match status" value="2"/>
</dbReference>
<dbReference type="InterPro" id="IPR011990">
    <property type="entry name" value="TPR-like_helical_dom_sf"/>
</dbReference>
<feature type="repeat" description="TPR" evidence="3">
    <location>
        <begin position="91"/>
        <end position="124"/>
    </location>
</feature>
<proteinExistence type="predicted"/>